<dbReference type="EMBL" id="CP009706">
    <property type="protein sequence ID" value="AIU72982.1"/>
    <property type="molecule type" value="Genomic_DNA"/>
</dbReference>
<dbReference type="AlphaFoldDB" id="A0A097R2M9"/>
<name>A0A097R2M9_HAFAL</name>
<dbReference type="PATRIC" id="fig|1453496.5.peg.2364"/>
<protein>
    <recommendedName>
        <fullName evidence="3">Metallo-beta-lactamase domain-containing protein</fullName>
    </recommendedName>
</protein>
<proteinExistence type="predicted"/>
<evidence type="ECO:0000313" key="2">
    <source>
        <dbReference type="Proteomes" id="UP000029986"/>
    </source>
</evidence>
<sequence>MLCNYSPNEWIIVDSCYGKNKNEKKPAALEYLEDNNIPFGDVKLIVISHFHDDHIKGMFDIVVACTNAKIFVPQALSTREFLTYLTNLADVNPHRAPQQGVAEIFEIFQEVLRSKRQVQTTRADVALHFDAKAPLRICALSPSNAECDESLLFFIKQVETFENDPNLELPASIRRENKNENCVTLCISKENNNDIFLGADLELSSDANKGWDALSSTQLAPKNSASIFKIAHHGSQNGFCPTAWSKLVVQHKKPIGILTPYNSSSLPRLAQVRRLQDVTSELYSTSPVKDYPIAADTQKILSMKGVKSVAQINPNFGYIELTESKNGDTYWYNVTTAGAAVKLA</sequence>
<dbReference type="Gene3D" id="3.60.15.10">
    <property type="entry name" value="Ribonuclease Z/Hydroxyacylglutathione hydrolase-like"/>
    <property type="match status" value="1"/>
</dbReference>
<organism evidence="1 2">
    <name type="scientific">Hafnia alvei FB1</name>
    <dbReference type="NCBI Taxonomy" id="1453496"/>
    <lineage>
        <taxon>Bacteria</taxon>
        <taxon>Pseudomonadati</taxon>
        <taxon>Pseudomonadota</taxon>
        <taxon>Gammaproteobacteria</taxon>
        <taxon>Enterobacterales</taxon>
        <taxon>Hafniaceae</taxon>
        <taxon>Hafnia</taxon>
    </lineage>
</organism>
<gene>
    <name evidence="1" type="ORF">AT03_11695</name>
</gene>
<evidence type="ECO:0008006" key="3">
    <source>
        <dbReference type="Google" id="ProtNLM"/>
    </source>
</evidence>
<dbReference type="KEGG" id="hav:AT03_11695"/>
<reference evidence="1 2" key="1">
    <citation type="journal article" date="2014" name="Gut Pathog.">
        <title>Gene clusters of Hafnia alvei strain FB1 important in survival and pathogenesis: a draft genome perspective.</title>
        <authorList>
            <person name="Tan J.Y."/>
            <person name="Yin W.F."/>
            <person name="Chan K.G."/>
        </authorList>
    </citation>
    <scope>NUCLEOTIDE SEQUENCE [LARGE SCALE GENOMIC DNA]</scope>
    <source>
        <strain evidence="1 2">FB1</strain>
    </source>
</reference>
<dbReference type="eggNOG" id="COG2333">
    <property type="taxonomic scope" value="Bacteria"/>
</dbReference>
<keyword evidence="2" id="KW-1185">Reference proteome</keyword>
<dbReference type="SUPFAM" id="SSF56281">
    <property type="entry name" value="Metallo-hydrolase/oxidoreductase"/>
    <property type="match status" value="1"/>
</dbReference>
<dbReference type="Proteomes" id="UP000029986">
    <property type="component" value="Chromosome"/>
</dbReference>
<evidence type="ECO:0000313" key="1">
    <source>
        <dbReference type="EMBL" id="AIU72982.1"/>
    </source>
</evidence>
<accession>A0A097R2M9</accession>
<dbReference type="HOGENOM" id="CLU_755809_0_0_6"/>
<dbReference type="InterPro" id="IPR036866">
    <property type="entry name" value="RibonucZ/Hydroxyglut_hydro"/>
</dbReference>